<dbReference type="EMBL" id="CP003653">
    <property type="protein sequence ID" value="AFZ36217.1"/>
    <property type="molecule type" value="Genomic_DNA"/>
</dbReference>
<name>K9XX15_STAC7</name>
<evidence type="ECO:0000313" key="2">
    <source>
        <dbReference type="EMBL" id="AFZ36217.1"/>
    </source>
</evidence>
<reference evidence="3" key="1">
    <citation type="journal article" date="2013" name="Proc. Natl. Acad. Sci. U.S.A.">
        <title>Improving the coverage of the cyanobacterial phylum using diversity-driven genome sequencing.</title>
        <authorList>
            <person name="Shih P.M."/>
            <person name="Wu D."/>
            <person name="Latifi A."/>
            <person name="Axen S.D."/>
            <person name="Fewer D.P."/>
            <person name="Talla E."/>
            <person name="Calteau A."/>
            <person name="Cai F."/>
            <person name="Tandeau de Marsac N."/>
            <person name="Rippka R."/>
            <person name="Herdman M."/>
            <person name="Sivonen K."/>
            <person name="Coursin T."/>
            <person name="Laurent T."/>
            <person name="Goodwin L."/>
            <person name="Nolan M."/>
            <person name="Davenport K.W."/>
            <person name="Han C.S."/>
            <person name="Rubin E.M."/>
            <person name="Eisen J.A."/>
            <person name="Woyke T."/>
            <person name="Gugger M."/>
            <person name="Kerfeld C.A."/>
        </authorList>
    </citation>
    <scope>NUCLEOTIDE SEQUENCE [LARGE SCALE GENOMIC DNA]</scope>
    <source>
        <strain evidence="3">ATCC 29371 / PCC 7437</strain>
    </source>
</reference>
<feature type="compositionally biased region" description="Polar residues" evidence="1">
    <location>
        <begin position="71"/>
        <end position="94"/>
    </location>
</feature>
<organism evidence="2 3">
    <name type="scientific">Stanieria cyanosphaera (strain ATCC 29371 / PCC 7437)</name>
    <dbReference type="NCBI Taxonomy" id="111780"/>
    <lineage>
        <taxon>Bacteria</taxon>
        <taxon>Bacillati</taxon>
        <taxon>Cyanobacteriota</taxon>
        <taxon>Cyanophyceae</taxon>
        <taxon>Pleurocapsales</taxon>
        <taxon>Dermocarpellaceae</taxon>
        <taxon>Stanieria</taxon>
    </lineage>
</organism>
<dbReference type="KEGG" id="scs:Sta7437_2691"/>
<feature type="region of interest" description="Disordered" evidence="1">
    <location>
        <begin position="52"/>
        <end position="109"/>
    </location>
</feature>
<dbReference type="eggNOG" id="ENOG5030TZH">
    <property type="taxonomic scope" value="Bacteria"/>
</dbReference>
<proteinExistence type="predicted"/>
<dbReference type="RefSeq" id="WP_015193885.1">
    <property type="nucleotide sequence ID" value="NC_019748.1"/>
</dbReference>
<evidence type="ECO:0000256" key="1">
    <source>
        <dbReference type="SAM" id="MobiDB-lite"/>
    </source>
</evidence>
<keyword evidence="3" id="KW-1185">Reference proteome</keyword>
<protein>
    <submittedName>
        <fullName evidence="2">Uncharacterized protein</fullName>
    </submittedName>
</protein>
<sequence>MAKNDYFLEPDDAQTFGNIEFMRKKIKVKRSFPKTIRNQNGFKIETEISSVNDRTPASDGYKSIPDYLKPETNSNNGINPSSAQSQTNVNNGAGFTSPEERRKIDTNMDMFRNMARSIKKR</sequence>
<dbReference type="Proteomes" id="UP000010473">
    <property type="component" value="Chromosome"/>
</dbReference>
<evidence type="ECO:0000313" key="3">
    <source>
        <dbReference type="Proteomes" id="UP000010473"/>
    </source>
</evidence>
<dbReference type="HOGENOM" id="CLU_126046_0_0_3"/>
<dbReference type="AlphaFoldDB" id="K9XX15"/>
<accession>K9XX15</accession>
<gene>
    <name evidence="2" type="ordered locus">Sta7437_2691</name>
</gene>
<dbReference type="OrthoDB" id="427053at2"/>